<evidence type="ECO:0000256" key="1">
    <source>
        <dbReference type="ARBA" id="ARBA00004138"/>
    </source>
</evidence>
<reference evidence="8" key="1">
    <citation type="submission" date="2014-09" db="EMBL/GenBank/DDBJ databases">
        <authorList>
            <person name="Sharma Rahul"/>
            <person name="Thines Marco"/>
        </authorList>
    </citation>
    <scope>NUCLEOTIDE SEQUENCE [LARGE SCALE GENOMIC DNA]</scope>
</reference>
<comment type="subcellular location">
    <subcellularLocation>
        <location evidence="1">Cell projection</location>
        <location evidence="1">Cilium</location>
    </subcellularLocation>
</comment>
<feature type="compositionally biased region" description="Basic and acidic residues" evidence="6">
    <location>
        <begin position="9"/>
        <end position="25"/>
    </location>
</feature>
<dbReference type="PANTHER" id="PTHR13720:SF13">
    <property type="entry name" value="CILIA- AND FLAGELLA-ASSOCIATED PROTEIN 251"/>
    <property type="match status" value="1"/>
</dbReference>
<keyword evidence="7" id="KW-0969">Cilium</keyword>
<dbReference type="GO" id="GO:0031514">
    <property type="term" value="C:motile cilium"/>
    <property type="evidence" value="ECO:0007669"/>
    <property type="project" value="TreeGrafter"/>
</dbReference>
<keyword evidence="4" id="KW-0966">Cell projection</keyword>
<keyword evidence="2" id="KW-0853">WD repeat</keyword>
<dbReference type="InterPro" id="IPR036322">
    <property type="entry name" value="WD40_repeat_dom_sf"/>
</dbReference>
<organism evidence="7 8">
    <name type="scientific">Plasmopara halstedii</name>
    <name type="common">Downy mildew of sunflower</name>
    <dbReference type="NCBI Taxonomy" id="4781"/>
    <lineage>
        <taxon>Eukaryota</taxon>
        <taxon>Sar</taxon>
        <taxon>Stramenopiles</taxon>
        <taxon>Oomycota</taxon>
        <taxon>Peronosporomycetes</taxon>
        <taxon>Peronosporales</taxon>
        <taxon>Peronosporaceae</taxon>
        <taxon>Plasmopara</taxon>
    </lineage>
</organism>
<evidence type="ECO:0000256" key="3">
    <source>
        <dbReference type="ARBA" id="ARBA00022737"/>
    </source>
</evidence>
<evidence type="ECO:0000313" key="8">
    <source>
        <dbReference type="Proteomes" id="UP000054928"/>
    </source>
</evidence>
<accession>A0A0P1AR02</accession>
<evidence type="ECO:0000256" key="6">
    <source>
        <dbReference type="SAM" id="MobiDB-lite"/>
    </source>
</evidence>
<dbReference type="SMART" id="SM00320">
    <property type="entry name" value="WD40"/>
    <property type="match status" value="10"/>
</dbReference>
<dbReference type="STRING" id="4781.A0A0P1AR02"/>
<dbReference type="InterPro" id="IPR019775">
    <property type="entry name" value="WD40_repeat_CS"/>
</dbReference>
<sequence length="998" mass="110272">MASEQFDETADHTERNEKNNYIENHSENSTTFVRAEIGKNTGAVGGNALKLAWTFGFSKDLVNGVHNLSTGTRRAVFYAAAHTGVIYDYASREQRLLQGHCHLISCCVVSEDKRFIVTADRGLDSMLVVWDALSGNPIRTIFHPHTNGVQAIDISPDALFLATLSAVDRDSEDASNSKTSTQRGFDQELAVWEWAASSGGPAISKPLYSSFVATEDVQHTVRFNTYDVRELVTTGRQRVIFWSWATHTLLFFSPSLAQKNFRQTIGAFTQSLFIPDSAQALTGTEDGDLVLWDIVQMDNGADDPTGSFPERKAVKIVRLAGGAEPHHKVALTVVVDINGYLVLGSNDGAVRFYDFDFRLVAWFEDVNAGPVASVSFAQIMDPSNAENDDCLKNDESLNVPDFIVSTTSGFIVSMSASLFAEHETDRRRGTLLLQGVDDSILGLATHPHLTQFVLSLFSGVVQLWDYSTKSLVMVRRFDAEKLRPECLTFAQDGQKLLVGFTSGVVKLLHAQSLDDLATFRLGKSAITDVKMSPESSVFVALDANLFLGMWRAKQVPEGSDVVDEWVYLGRCRAHSKPVTGLEFFRNGDGQPVLVSVSEDRTLVEYSLERSSILDGVVLKQSPTRIEQSAVPTACCWHPELQGVHEDLVIVADDEYKLKQWNMGNQTCRKTTLGPSYSGPIHKLVPVPLRDEEEIAVKAAGDIAQRYCVYSTCEMVVGLLELPLDGNPRKAMGLIAHPGKISNVDVTFDGKYLLTAGGNDLAVIMWEIHPHELDLMEAACTLQNDGCKDSNDNEAALAPYLTLLEGGRDGSLYNEIVDYFYLAQLRVQGETSSAVRKITFQIPLREISNVMRALGYYPTDEEIQHMVSEVRYSRFTETSRPVESIGLNDFIKLFVNHRPVVGVNRSQIERAFAILAMTEKGSSNDMVKGPATLKWEQIEARLLYKGEVMSKEELQSCLAALLASENERDGLSMESQYTALSFADKVLGFDGYRLAGNEG</sequence>
<evidence type="ECO:0000256" key="2">
    <source>
        <dbReference type="ARBA" id="ARBA00022574"/>
    </source>
</evidence>
<proteinExistence type="predicted"/>
<dbReference type="Proteomes" id="UP000054928">
    <property type="component" value="Unassembled WGS sequence"/>
</dbReference>
<feature type="region of interest" description="Disordered" evidence="6">
    <location>
        <begin position="1"/>
        <end position="25"/>
    </location>
</feature>
<dbReference type="Gene3D" id="2.130.10.10">
    <property type="entry name" value="YVTN repeat-like/Quinoprotein amine dehydrogenase"/>
    <property type="match status" value="2"/>
</dbReference>
<dbReference type="OrthoDB" id="4899631at2759"/>
<dbReference type="Pfam" id="PF00400">
    <property type="entry name" value="WD40"/>
    <property type="match status" value="1"/>
</dbReference>
<dbReference type="AlphaFoldDB" id="A0A0P1AR02"/>
<evidence type="ECO:0000313" key="7">
    <source>
        <dbReference type="EMBL" id="CEG43686.1"/>
    </source>
</evidence>
<protein>
    <recommendedName>
        <fullName evidence="5">Cilia- and flagella-associated protein 251</fullName>
    </recommendedName>
</protein>
<keyword evidence="3" id="KW-0677">Repeat</keyword>
<keyword evidence="8" id="KW-1185">Reference proteome</keyword>
<dbReference type="InterPro" id="IPR015943">
    <property type="entry name" value="WD40/YVTN_repeat-like_dom_sf"/>
</dbReference>
<keyword evidence="7" id="KW-0282">Flagellum</keyword>
<evidence type="ECO:0000256" key="5">
    <source>
        <dbReference type="ARBA" id="ARBA00040994"/>
    </source>
</evidence>
<dbReference type="OMA" id="YYAQIRA"/>
<dbReference type="Gene3D" id="1.10.238.10">
    <property type="entry name" value="EF-hand"/>
    <property type="match status" value="1"/>
</dbReference>
<dbReference type="InterPro" id="IPR050630">
    <property type="entry name" value="WD_repeat_EMAP"/>
</dbReference>
<dbReference type="EMBL" id="CCYD01000810">
    <property type="protein sequence ID" value="CEG43686.1"/>
    <property type="molecule type" value="Genomic_DNA"/>
</dbReference>
<dbReference type="InterPro" id="IPR001680">
    <property type="entry name" value="WD40_rpt"/>
</dbReference>
<dbReference type="PANTHER" id="PTHR13720">
    <property type="entry name" value="WD-40 REPEAT PROTEIN"/>
    <property type="match status" value="1"/>
</dbReference>
<dbReference type="SUPFAM" id="SSF50978">
    <property type="entry name" value="WD40 repeat-like"/>
    <property type="match status" value="2"/>
</dbReference>
<dbReference type="RefSeq" id="XP_024580055.1">
    <property type="nucleotide sequence ID" value="XM_024729705.1"/>
</dbReference>
<evidence type="ECO:0000256" key="4">
    <source>
        <dbReference type="ARBA" id="ARBA00023273"/>
    </source>
</evidence>
<name>A0A0P1AR02_PLAHL</name>
<dbReference type="PROSITE" id="PS00678">
    <property type="entry name" value="WD_REPEATS_1"/>
    <property type="match status" value="1"/>
</dbReference>
<dbReference type="GeneID" id="36409036"/>